<reference evidence="3 4" key="1">
    <citation type="journal article" date="2017" name="Genome Biol. Evol.">
        <title>Phytophthora megakarya and P. palmivora, closely related causal agents of cacao black pod rot, underwent increases in genome sizes and gene numbers by different mechanisms.</title>
        <authorList>
            <person name="Ali S.S."/>
            <person name="Shao J."/>
            <person name="Lary D.J."/>
            <person name="Kronmiller B."/>
            <person name="Shen D."/>
            <person name="Strem M.D."/>
            <person name="Amoako-Attah I."/>
            <person name="Akrofi A.Y."/>
            <person name="Begoude B.A."/>
            <person name="Ten Hoopen G.M."/>
            <person name="Coulibaly K."/>
            <person name="Kebe B.I."/>
            <person name="Melnick R.L."/>
            <person name="Guiltinan M.J."/>
            <person name="Tyler B.M."/>
            <person name="Meinhardt L.W."/>
            <person name="Bailey B.A."/>
        </authorList>
    </citation>
    <scope>NUCLEOTIDE SEQUENCE [LARGE SCALE GENOMIC DNA]</scope>
    <source>
        <strain evidence="4">sbr112.9</strain>
    </source>
</reference>
<dbReference type="SUPFAM" id="SSF57756">
    <property type="entry name" value="Retrovirus zinc finger-like domains"/>
    <property type="match status" value="1"/>
</dbReference>
<protein>
    <submittedName>
        <fullName evidence="3">Polyprotein</fullName>
    </submittedName>
</protein>
<dbReference type="GO" id="GO:0008270">
    <property type="term" value="F:zinc ion binding"/>
    <property type="evidence" value="ECO:0007669"/>
    <property type="project" value="UniProtKB-KW"/>
</dbReference>
<dbReference type="InterPro" id="IPR036875">
    <property type="entry name" value="Znf_CCHC_sf"/>
</dbReference>
<evidence type="ECO:0000313" key="4">
    <source>
        <dbReference type="Proteomes" id="UP000237271"/>
    </source>
</evidence>
<dbReference type="Pfam" id="PF00098">
    <property type="entry name" value="zf-CCHC"/>
    <property type="match status" value="1"/>
</dbReference>
<comment type="caution">
    <text evidence="3">The sequence shown here is derived from an EMBL/GenBank/DDBJ whole genome shotgun (WGS) entry which is preliminary data.</text>
</comment>
<evidence type="ECO:0000259" key="2">
    <source>
        <dbReference type="PROSITE" id="PS50158"/>
    </source>
</evidence>
<dbReference type="PROSITE" id="PS50158">
    <property type="entry name" value="ZF_CCHC"/>
    <property type="match status" value="1"/>
</dbReference>
<organism evidence="3 4">
    <name type="scientific">Phytophthora palmivora</name>
    <dbReference type="NCBI Taxonomy" id="4796"/>
    <lineage>
        <taxon>Eukaryota</taxon>
        <taxon>Sar</taxon>
        <taxon>Stramenopiles</taxon>
        <taxon>Oomycota</taxon>
        <taxon>Peronosporomycetes</taxon>
        <taxon>Peronosporales</taxon>
        <taxon>Peronosporaceae</taxon>
        <taxon>Phytophthora</taxon>
    </lineage>
</organism>
<feature type="domain" description="CCHC-type" evidence="2">
    <location>
        <begin position="19"/>
        <end position="35"/>
    </location>
</feature>
<accession>A0A2P4X5A7</accession>
<dbReference type="InterPro" id="IPR001878">
    <property type="entry name" value="Znf_CCHC"/>
</dbReference>
<dbReference type="SMART" id="SM00343">
    <property type="entry name" value="ZnF_C2HC"/>
    <property type="match status" value="1"/>
</dbReference>
<proteinExistence type="predicted"/>
<name>A0A2P4X5A7_9STRA</name>
<sequence length="231" mass="25690">MLLRTEVEAKTEGSTKAGKCFNCGQVGHINRGCPEMANGDTNEMSVVTDMVNGDSNKGIANVNQDSVFAVGKDDRQLTNSRVTDHMPLRRGGMFEYKEISVDMHVIITDGKKIRVAGTGSVCLEPLASESKWPKFFTYLDLTDDYSRSENLPNETWVKQDMHHLGQVEGDRFGEEDSQCVRIGIPGKQGLHRYSMIGSKWELWHARVEHLNEASLADSPGHTRNTDDSTEG</sequence>
<dbReference type="Proteomes" id="UP000237271">
    <property type="component" value="Unassembled WGS sequence"/>
</dbReference>
<keyword evidence="1" id="KW-0479">Metal-binding</keyword>
<dbReference type="OrthoDB" id="3863715at2759"/>
<gene>
    <name evidence="3" type="ORF">PHPALM_30360</name>
</gene>
<evidence type="ECO:0000256" key="1">
    <source>
        <dbReference type="PROSITE-ProRule" id="PRU00047"/>
    </source>
</evidence>
<dbReference type="AlphaFoldDB" id="A0A2P4X5A7"/>
<dbReference type="EMBL" id="NCKW01016833">
    <property type="protein sequence ID" value="POM60745.1"/>
    <property type="molecule type" value="Genomic_DNA"/>
</dbReference>
<keyword evidence="1" id="KW-0863">Zinc-finger</keyword>
<keyword evidence="1" id="KW-0862">Zinc</keyword>
<keyword evidence="4" id="KW-1185">Reference proteome</keyword>
<dbReference type="GO" id="GO:0003676">
    <property type="term" value="F:nucleic acid binding"/>
    <property type="evidence" value="ECO:0007669"/>
    <property type="project" value="InterPro"/>
</dbReference>
<dbReference type="Gene3D" id="4.10.60.10">
    <property type="entry name" value="Zinc finger, CCHC-type"/>
    <property type="match status" value="1"/>
</dbReference>
<evidence type="ECO:0000313" key="3">
    <source>
        <dbReference type="EMBL" id="POM60745.1"/>
    </source>
</evidence>